<evidence type="ECO:0000313" key="1">
    <source>
        <dbReference type="EMBL" id="KAK9201424.1"/>
    </source>
</evidence>
<proteinExistence type="predicted"/>
<name>A0AAP0QNR7_9ROSI</name>
<protein>
    <submittedName>
        <fullName evidence="1">Uncharacterized protein</fullName>
    </submittedName>
</protein>
<keyword evidence="2" id="KW-1185">Reference proteome</keyword>
<organism evidence="1 2">
    <name type="scientific">Citrus x changshan-huyou</name>
    <dbReference type="NCBI Taxonomy" id="2935761"/>
    <lineage>
        <taxon>Eukaryota</taxon>
        <taxon>Viridiplantae</taxon>
        <taxon>Streptophyta</taxon>
        <taxon>Embryophyta</taxon>
        <taxon>Tracheophyta</taxon>
        <taxon>Spermatophyta</taxon>
        <taxon>Magnoliopsida</taxon>
        <taxon>eudicotyledons</taxon>
        <taxon>Gunneridae</taxon>
        <taxon>Pentapetalae</taxon>
        <taxon>rosids</taxon>
        <taxon>malvids</taxon>
        <taxon>Sapindales</taxon>
        <taxon>Rutaceae</taxon>
        <taxon>Aurantioideae</taxon>
        <taxon>Citrus</taxon>
    </lineage>
</organism>
<comment type="caution">
    <text evidence="1">The sequence shown here is derived from an EMBL/GenBank/DDBJ whole genome shotgun (WGS) entry which is preliminary data.</text>
</comment>
<gene>
    <name evidence="1" type="ORF">WN944_016626</name>
</gene>
<dbReference type="EMBL" id="JBCGBO010000005">
    <property type="protein sequence ID" value="KAK9201424.1"/>
    <property type="molecule type" value="Genomic_DNA"/>
</dbReference>
<reference evidence="1 2" key="1">
    <citation type="submission" date="2024-05" db="EMBL/GenBank/DDBJ databases">
        <title>Haplotype-resolved chromosome-level genome assembly of Huyou (Citrus changshanensis).</title>
        <authorList>
            <person name="Miao C."/>
            <person name="Chen W."/>
            <person name="Wu Y."/>
            <person name="Wang L."/>
            <person name="Zhao S."/>
            <person name="Grierson D."/>
            <person name="Xu C."/>
            <person name="Chen K."/>
        </authorList>
    </citation>
    <scope>NUCLEOTIDE SEQUENCE [LARGE SCALE GENOMIC DNA]</scope>
    <source>
        <strain evidence="1">01-14</strain>
        <tissue evidence="1">Leaf</tissue>
    </source>
</reference>
<dbReference type="Proteomes" id="UP001428341">
    <property type="component" value="Unassembled WGS sequence"/>
</dbReference>
<sequence length="50" mass="5800">MYQILGFVSDDGDDRLVACIFLELHYPLSFTLFWIEGSSTSLHTTHFLFD</sequence>
<dbReference type="AlphaFoldDB" id="A0AAP0QNR7"/>
<accession>A0AAP0QNR7</accession>
<evidence type="ECO:0000313" key="2">
    <source>
        <dbReference type="Proteomes" id="UP001428341"/>
    </source>
</evidence>